<dbReference type="InterPro" id="IPR038750">
    <property type="entry name" value="YczE/YyaS-like"/>
</dbReference>
<organism evidence="2 3">
    <name type="scientific">Youngiibacter multivorans</name>
    <dbReference type="NCBI Taxonomy" id="937251"/>
    <lineage>
        <taxon>Bacteria</taxon>
        <taxon>Bacillati</taxon>
        <taxon>Bacillota</taxon>
        <taxon>Clostridia</taxon>
        <taxon>Eubacteriales</taxon>
        <taxon>Clostridiaceae</taxon>
        <taxon>Youngiibacter</taxon>
    </lineage>
</organism>
<reference evidence="2 3" key="1">
    <citation type="submission" date="2021-03" db="EMBL/GenBank/DDBJ databases">
        <title>Genomic Encyclopedia of Type Strains, Phase IV (KMG-IV): sequencing the most valuable type-strain genomes for metagenomic binning, comparative biology and taxonomic classification.</title>
        <authorList>
            <person name="Goeker M."/>
        </authorList>
    </citation>
    <scope>NUCLEOTIDE SEQUENCE [LARGE SCALE GENOMIC DNA]</scope>
    <source>
        <strain evidence="2 3">DSM 6139</strain>
    </source>
</reference>
<keyword evidence="1" id="KW-0812">Transmembrane</keyword>
<accession>A0ABS4G4F0</accession>
<dbReference type="Pfam" id="PF19700">
    <property type="entry name" value="DUF6198"/>
    <property type="match status" value="1"/>
</dbReference>
<evidence type="ECO:0000256" key="1">
    <source>
        <dbReference type="SAM" id="Phobius"/>
    </source>
</evidence>
<feature type="transmembrane region" description="Helical" evidence="1">
    <location>
        <begin position="47"/>
        <end position="67"/>
    </location>
</feature>
<proteinExistence type="predicted"/>
<comment type="caution">
    <text evidence="2">The sequence shown here is derived from an EMBL/GenBank/DDBJ whole genome shotgun (WGS) entry which is preliminary data.</text>
</comment>
<keyword evidence="1" id="KW-0472">Membrane</keyword>
<evidence type="ECO:0000313" key="3">
    <source>
        <dbReference type="Proteomes" id="UP001519271"/>
    </source>
</evidence>
<dbReference type="EMBL" id="JAGGKC010000015">
    <property type="protein sequence ID" value="MBP1919424.1"/>
    <property type="molecule type" value="Genomic_DNA"/>
</dbReference>
<name>A0ABS4G4F0_9CLOT</name>
<protein>
    <submittedName>
        <fullName evidence="2">Membrane protein YczE</fullName>
    </submittedName>
</protein>
<keyword evidence="1" id="KW-1133">Transmembrane helix</keyword>
<dbReference type="RefSeq" id="WP_209459628.1">
    <property type="nucleotide sequence ID" value="NZ_JAGGKC010000015.1"/>
</dbReference>
<sequence length="92" mass="10062">MLFASLVIIALGVYTVVLTDIVMITPDGLVKTIADYWSLEFSRVKSTFDIICVSISAILSLVFLGNIRGFREGTLILALSTGRFIGVISKNY</sequence>
<gene>
    <name evidence="2" type="ORF">J2Z34_001913</name>
</gene>
<keyword evidence="3" id="KW-1185">Reference proteome</keyword>
<evidence type="ECO:0000313" key="2">
    <source>
        <dbReference type="EMBL" id="MBP1919424.1"/>
    </source>
</evidence>
<dbReference type="Proteomes" id="UP001519271">
    <property type="component" value="Unassembled WGS sequence"/>
</dbReference>